<sequence>MGSIVIELMTNHFHSVFDSVFTFLFPSVFICIHHNLSQPPHFVFDLILEPHLVIERRPRSHFLAILHFLIAHQICVGCNRPSVCDENIWDVRIAKKILGAQVN</sequence>
<organism evidence="1 2">
    <name type="scientific">Vigna mungo</name>
    <name type="common">Black gram</name>
    <name type="synonym">Phaseolus mungo</name>
    <dbReference type="NCBI Taxonomy" id="3915"/>
    <lineage>
        <taxon>Eukaryota</taxon>
        <taxon>Viridiplantae</taxon>
        <taxon>Streptophyta</taxon>
        <taxon>Embryophyta</taxon>
        <taxon>Tracheophyta</taxon>
        <taxon>Spermatophyta</taxon>
        <taxon>Magnoliopsida</taxon>
        <taxon>eudicotyledons</taxon>
        <taxon>Gunneridae</taxon>
        <taxon>Pentapetalae</taxon>
        <taxon>rosids</taxon>
        <taxon>fabids</taxon>
        <taxon>Fabales</taxon>
        <taxon>Fabaceae</taxon>
        <taxon>Papilionoideae</taxon>
        <taxon>50 kb inversion clade</taxon>
        <taxon>NPAAA clade</taxon>
        <taxon>indigoferoid/millettioid clade</taxon>
        <taxon>Phaseoleae</taxon>
        <taxon>Vigna</taxon>
    </lineage>
</organism>
<protein>
    <submittedName>
        <fullName evidence="1">Uncharacterized protein</fullName>
    </submittedName>
</protein>
<dbReference type="AlphaFoldDB" id="A0AAQ3S6Z7"/>
<name>A0AAQ3S6Z7_VIGMU</name>
<evidence type="ECO:0000313" key="2">
    <source>
        <dbReference type="Proteomes" id="UP001374535"/>
    </source>
</evidence>
<keyword evidence="2" id="KW-1185">Reference proteome</keyword>
<evidence type="ECO:0000313" key="1">
    <source>
        <dbReference type="EMBL" id="WVZ19712.1"/>
    </source>
</evidence>
<dbReference type="Proteomes" id="UP001374535">
    <property type="component" value="Chromosome 2"/>
</dbReference>
<gene>
    <name evidence="1" type="ORF">V8G54_007034</name>
</gene>
<proteinExistence type="predicted"/>
<reference evidence="1 2" key="1">
    <citation type="journal article" date="2023" name="Life. Sci Alliance">
        <title>Evolutionary insights into 3D genome organization and epigenetic landscape of Vigna mungo.</title>
        <authorList>
            <person name="Junaid A."/>
            <person name="Singh B."/>
            <person name="Bhatia S."/>
        </authorList>
    </citation>
    <scope>NUCLEOTIDE SEQUENCE [LARGE SCALE GENOMIC DNA]</scope>
    <source>
        <strain evidence="1">Urdbean</strain>
    </source>
</reference>
<accession>A0AAQ3S6Z7</accession>
<dbReference type="EMBL" id="CP144699">
    <property type="protein sequence ID" value="WVZ19712.1"/>
    <property type="molecule type" value="Genomic_DNA"/>
</dbReference>